<evidence type="ECO:0000313" key="2">
    <source>
        <dbReference type="Proteomes" id="UP001589789"/>
    </source>
</evidence>
<comment type="caution">
    <text evidence="1">The sequence shown here is derived from an EMBL/GenBank/DDBJ whole genome shotgun (WGS) entry which is preliminary data.</text>
</comment>
<evidence type="ECO:0000313" key="1">
    <source>
        <dbReference type="EMBL" id="MFC0387998.1"/>
    </source>
</evidence>
<sequence length="57" mass="6696">MQRLNGARPPEALKLGMIITALAVEWRLRRAPGYRLLRDAMLWLRAPAALRPSWREW</sequence>
<gene>
    <name evidence="1" type="ORF">ACFFIC_20990</name>
</gene>
<organism evidence="1 2">
    <name type="scientific">Muricoccus vinaceus</name>
    <dbReference type="NCBI Taxonomy" id="424704"/>
    <lineage>
        <taxon>Bacteria</taxon>
        <taxon>Pseudomonadati</taxon>
        <taxon>Pseudomonadota</taxon>
        <taxon>Alphaproteobacteria</taxon>
        <taxon>Acetobacterales</taxon>
        <taxon>Roseomonadaceae</taxon>
        <taxon>Muricoccus</taxon>
    </lineage>
</organism>
<dbReference type="RefSeq" id="WP_377053989.1">
    <property type="nucleotide sequence ID" value="NZ_JBHLVZ010000074.1"/>
</dbReference>
<dbReference type="Proteomes" id="UP001589789">
    <property type="component" value="Unassembled WGS sequence"/>
</dbReference>
<reference evidence="1 2" key="1">
    <citation type="submission" date="2024-09" db="EMBL/GenBank/DDBJ databases">
        <authorList>
            <person name="Sun Q."/>
            <person name="Mori K."/>
        </authorList>
    </citation>
    <scope>NUCLEOTIDE SEQUENCE [LARGE SCALE GENOMIC DNA]</scope>
    <source>
        <strain evidence="1 2">CCM 7468</strain>
    </source>
</reference>
<dbReference type="EMBL" id="JBHLVZ010000074">
    <property type="protein sequence ID" value="MFC0387998.1"/>
    <property type="molecule type" value="Genomic_DNA"/>
</dbReference>
<protein>
    <recommendedName>
        <fullName evidence="3">Transposase</fullName>
    </recommendedName>
</protein>
<keyword evidence="2" id="KW-1185">Reference proteome</keyword>
<accession>A0ABV6IWL1</accession>
<proteinExistence type="predicted"/>
<evidence type="ECO:0008006" key="3">
    <source>
        <dbReference type="Google" id="ProtNLM"/>
    </source>
</evidence>
<name>A0ABV6IWL1_9PROT</name>